<feature type="transmembrane region" description="Helical" evidence="7">
    <location>
        <begin position="635"/>
        <end position="656"/>
    </location>
</feature>
<dbReference type="PANTHER" id="PTHR23501">
    <property type="entry name" value="MAJOR FACILITATOR SUPERFAMILY"/>
    <property type="match status" value="1"/>
</dbReference>
<feature type="transmembrane region" description="Helical" evidence="7">
    <location>
        <begin position="466"/>
        <end position="487"/>
    </location>
</feature>
<keyword evidence="10" id="KW-1185">Reference proteome</keyword>
<dbReference type="PRINTS" id="PR01036">
    <property type="entry name" value="TCRTETB"/>
</dbReference>
<feature type="transmembrane region" description="Helical" evidence="7">
    <location>
        <begin position="433"/>
        <end position="454"/>
    </location>
</feature>
<comment type="similarity">
    <text evidence="2">Belongs to the major facilitator superfamily. TCR/Tet family.</text>
</comment>
<evidence type="ECO:0000259" key="8">
    <source>
        <dbReference type="PROSITE" id="PS50850"/>
    </source>
</evidence>
<feature type="domain" description="Major facilitator superfamily (MFS) profile" evidence="8">
    <location>
        <begin position="171"/>
        <end position="658"/>
    </location>
</feature>
<feature type="transmembrane region" description="Helical" evidence="7">
    <location>
        <begin position="391"/>
        <end position="413"/>
    </location>
</feature>
<proteinExistence type="inferred from homology"/>
<dbReference type="Gene3D" id="1.20.1720.10">
    <property type="entry name" value="Multidrug resistance protein D"/>
    <property type="match status" value="1"/>
</dbReference>
<feature type="region of interest" description="Disordered" evidence="6">
    <location>
        <begin position="1"/>
        <end position="43"/>
    </location>
</feature>
<dbReference type="CDD" id="cd17502">
    <property type="entry name" value="MFS_Azr1_MDR_like"/>
    <property type="match status" value="1"/>
</dbReference>
<evidence type="ECO:0000256" key="7">
    <source>
        <dbReference type="SAM" id="Phobius"/>
    </source>
</evidence>
<gene>
    <name evidence="9" type="ORF">LEL_03564</name>
</gene>
<keyword evidence="5 7" id="KW-0472">Membrane</keyword>
<dbReference type="Proteomes" id="UP000076881">
    <property type="component" value="Unassembled WGS sequence"/>
</dbReference>
<feature type="transmembrane region" description="Helical" evidence="7">
    <location>
        <begin position="235"/>
        <end position="255"/>
    </location>
</feature>
<feature type="transmembrane region" description="Helical" evidence="7">
    <location>
        <begin position="168"/>
        <end position="194"/>
    </location>
</feature>
<protein>
    <submittedName>
        <fullName evidence="9">Major facilitator superfamily</fullName>
    </submittedName>
</protein>
<feature type="transmembrane region" description="Helical" evidence="7">
    <location>
        <begin position="366"/>
        <end position="385"/>
    </location>
</feature>
<feature type="transmembrane region" description="Helical" evidence="7">
    <location>
        <begin position="294"/>
        <end position="314"/>
    </location>
</feature>
<dbReference type="Gene3D" id="1.20.1250.20">
    <property type="entry name" value="MFS general substrate transporter like domains"/>
    <property type="match status" value="1"/>
</dbReference>
<keyword evidence="4 7" id="KW-1133">Transmembrane helix</keyword>
<accession>A0A162KUS8</accession>
<feature type="transmembrane region" description="Helical" evidence="7">
    <location>
        <begin position="494"/>
        <end position="515"/>
    </location>
</feature>
<dbReference type="PANTHER" id="PTHR23501:SF193">
    <property type="entry name" value="MULTIDRUG TRANSPORTER, PUTATIVE (AFU_ORTHOLOGUE AFUA_8G00940)-RELATED"/>
    <property type="match status" value="1"/>
</dbReference>
<feature type="transmembrane region" description="Helical" evidence="7">
    <location>
        <begin position="556"/>
        <end position="580"/>
    </location>
</feature>
<sequence length="669" mass="72533">MGRSKRSLTNPLPREASAGSSAGLSHQRSVSTVTERPPQLPEIDLEPLDFAVLREKRASVATNPDTNNYGLDMFDVRLSYNAARRSLIRDKDDMPDFSGLGEDDGIPAVPDLPADLRTLHSSKMKEVLGMDPGEETEVERDGSYTPDSGDLKQQADEAEPEYIHGWKLWAVMTAITLACFLYLLDVSILVTAIPKITSDFHSLTDIGWYGATYNLASAALQPLSGKFYTYFHAKWTFLAFFLVFELGNLLCGIATSSTMIIIGRTVAGAGASGLTNGSFAIVTACAPMEKRPQLMGILIGVCQMGLVAGPLIGGALTEFTSWRWCFYINLPVGAITIIAFLVTNIPDKRKYVQSPGKLTLKKMDMLGFLLFAPAAVMILLALEFGGNRYAWSSPTIIGLFVGGAVEVVLFLLWERRAGMTAMIPLPIIGKRQVWTACVASMFMFSTMLGAGYYLPVYFQTVRGMSPLHSGISMLPAIVTQLVVTVVCGGMVQRVGYYLPFMVASAIIIAIANGLLSTWTPHTHTLTWAGFQVLLGIGRGMAFQMPVIAIQAHTPPALASVATATMVLFQTFFGSVFLAIVNTLFNTKLKQELDSRLPEIGAAKIINAGAADIGSVVPADKIAQVLESYSLGVNEVFYAIAAICVCMFIFSWGTGWTDIRKKPDQKKGDV</sequence>
<organism evidence="9 10">
    <name type="scientific">Akanthomyces lecanii RCEF 1005</name>
    <dbReference type="NCBI Taxonomy" id="1081108"/>
    <lineage>
        <taxon>Eukaryota</taxon>
        <taxon>Fungi</taxon>
        <taxon>Dikarya</taxon>
        <taxon>Ascomycota</taxon>
        <taxon>Pezizomycotina</taxon>
        <taxon>Sordariomycetes</taxon>
        <taxon>Hypocreomycetidae</taxon>
        <taxon>Hypocreales</taxon>
        <taxon>Cordycipitaceae</taxon>
        <taxon>Akanthomyces</taxon>
        <taxon>Cordyceps confragosa</taxon>
    </lineage>
</organism>
<dbReference type="SUPFAM" id="SSF103473">
    <property type="entry name" value="MFS general substrate transporter"/>
    <property type="match status" value="2"/>
</dbReference>
<feature type="region of interest" description="Disordered" evidence="6">
    <location>
        <begin position="131"/>
        <end position="152"/>
    </location>
</feature>
<evidence type="ECO:0000256" key="3">
    <source>
        <dbReference type="ARBA" id="ARBA00022692"/>
    </source>
</evidence>
<name>A0A162KUS8_CORDF</name>
<evidence type="ECO:0000256" key="4">
    <source>
        <dbReference type="ARBA" id="ARBA00022989"/>
    </source>
</evidence>
<evidence type="ECO:0000256" key="2">
    <source>
        <dbReference type="ARBA" id="ARBA00007520"/>
    </source>
</evidence>
<evidence type="ECO:0000256" key="1">
    <source>
        <dbReference type="ARBA" id="ARBA00004141"/>
    </source>
</evidence>
<dbReference type="InterPro" id="IPR011701">
    <property type="entry name" value="MFS"/>
</dbReference>
<dbReference type="PROSITE" id="PS50850">
    <property type="entry name" value="MFS"/>
    <property type="match status" value="1"/>
</dbReference>
<comment type="subcellular location">
    <subcellularLocation>
        <location evidence="1">Membrane</location>
        <topology evidence="1">Multi-pass membrane protein</topology>
    </subcellularLocation>
</comment>
<evidence type="ECO:0000256" key="6">
    <source>
        <dbReference type="SAM" id="MobiDB-lite"/>
    </source>
</evidence>
<feature type="transmembrane region" description="Helical" evidence="7">
    <location>
        <begin position="206"/>
        <end position="223"/>
    </location>
</feature>
<dbReference type="InterPro" id="IPR020846">
    <property type="entry name" value="MFS_dom"/>
</dbReference>
<keyword evidence="3 7" id="KW-0812">Transmembrane</keyword>
<reference evidence="9 10" key="1">
    <citation type="journal article" date="2016" name="Genome Biol. Evol.">
        <title>Divergent and convergent evolution of fungal pathogenicity.</title>
        <authorList>
            <person name="Shang Y."/>
            <person name="Xiao G."/>
            <person name="Zheng P."/>
            <person name="Cen K."/>
            <person name="Zhan S."/>
            <person name="Wang C."/>
        </authorList>
    </citation>
    <scope>NUCLEOTIDE SEQUENCE [LARGE SCALE GENOMIC DNA]</scope>
    <source>
        <strain evidence="9 10">RCEF 1005</strain>
    </source>
</reference>
<dbReference type="GO" id="GO:0005886">
    <property type="term" value="C:plasma membrane"/>
    <property type="evidence" value="ECO:0007669"/>
    <property type="project" value="TreeGrafter"/>
</dbReference>
<dbReference type="OrthoDB" id="10021397at2759"/>
<feature type="compositionally biased region" description="Polar residues" evidence="6">
    <location>
        <begin position="18"/>
        <end position="34"/>
    </location>
</feature>
<dbReference type="Pfam" id="PF07690">
    <property type="entry name" value="MFS_1"/>
    <property type="match status" value="1"/>
</dbReference>
<feature type="transmembrane region" description="Helical" evidence="7">
    <location>
        <begin position="261"/>
        <end position="282"/>
    </location>
</feature>
<comment type="caution">
    <text evidence="9">The sequence shown here is derived from an EMBL/GenBank/DDBJ whole genome shotgun (WGS) entry which is preliminary data.</text>
</comment>
<evidence type="ECO:0000256" key="5">
    <source>
        <dbReference type="ARBA" id="ARBA00023136"/>
    </source>
</evidence>
<dbReference type="EMBL" id="AZHF01000002">
    <property type="protein sequence ID" value="OAA80078.1"/>
    <property type="molecule type" value="Genomic_DNA"/>
</dbReference>
<evidence type="ECO:0000313" key="10">
    <source>
        <dbReference type="Proteomes" id="UP000076881"/>
    </source>
</evidence>
<feature type="transmembrane region" description="Helical" evidence="7">
    <location>
        <begin position="527"/>
        <end position="549"/>
    </location>
</feature>
<evidence type="ECO:0000313" key="9">
    <source>
        <dbReference type="EMBL" id="OAA80078.1"/>
    </source>
</evidence>
<dbReference type="InterPro" id="IPR036259">
    <property type="entry name" value="MFS_trans_sf"/>
</dbReference>
<dbReference type="GO" id="GO:0022857">
    <property type="term" value="F:transmembrane transporter activity"/>
    <property type="evidence" value="ECO:0007669"/>
    <property type="project" value="InterPro"/>
</dbReference>
<feature type="transmembrane region" description="Helical" evidence="7">
    <location>
        <begin position="326"/>
        <end position="345"/>
    </location>
</feature>
<dbReference type="AlphaFoldDB" id="A0A162KUS8"/>